<name>A0A1A8W4M6_PLAOA</name>
<evidence type="ECO:0000313" key="3">
    <source>
        <dbReference type="Proteomes" id="UP000078546"/>
    </source>
</evidence>
<gene>
    <name evidence="2" type="ORF">POVCU1_041950</name>
    <name evidence="1" type="ORF">POVCU2_0045040</name>
</gene>
<dbReference type="AlphaFoldDB" id="A0A1A8W4M6"/>
<proteinExistence type="predicted"/>
<organism evidence="1 4">
    <name type="scientific">Plasmodium ovale curtisi</name>
    <dbReference type="NCBI Taxonomy" id="864141"/>
    <lineage>
        <taxon>Eukaryota</taxon>
        <taxon>Sar</taxon>
        <taxon>Alveolata</taxon>
        <taxon>Apicomplexa</taxon>
        <taxon>Aconoidasida</taxon>
        <taxon>Haemosporida</taxon>
        <taxon>Plasmodiidae</taxon>
        <taxon>Plasmodium</taxon>
        <taxon>Plasmodium (Plasmodium)</taxon>
    </lineage>
</organism>
<reference evidence="1" key="1">
    <citation type="submission" date="2016-05" db="EMBL/GenBank/DDBJ databases">
        <authorList>
            <person name="Lavstsen T."/>
            <person name="Jespersen J.S."/>
        </authorList>
    </citation>
    <scope>NUCLEOTIDE SEQUENCE [LARGE SCALE GENOMIC DNA]</scope>
</reference>
<protein>
    <submittedName>
        <fullName evidence="1">Uncharacterized protein</fullName>
    </submittedName>
</protein>
<dbReference type="Proteomes" id="UP000078560">
    <property type="component" value="Unassembled WGS sequence"/>
</dbReference>
<dbReference type="EMBL" id="FLQV01000765">
    <property type="protein sequence ID" value="SBS97905.1"/>
    <property type="molecule type" value="Genomic_DNA"/>
</dbReference>
<evidence type="ECO:0000313" key="4">
    <source>
        <dbReference type="Proteomes" id="UP000078560"/>
    </source>
</evidence>
<dbReference type="Proteomes" id="UP000078546">
    <property type="component" value="Unassembled WGS sequence"/>
</dbReference>
<evidence type="ECO:0000313" key="2">
    <source>
        <dbReference type="EMBL" id="SBS97905.1"/>
    </source>
</evidence>
<sequence>MIKYRGSLFTALISTTLGWNLNRLYRKNELNFRGLKNNHDIIVVRQVNISDTKETGGNYISDGNEVSIGEENNVVVLSEKELLNFVQSFSDINRKHKGFCETNIFKNSTFSSSNNEHNSDHSFNTYIIIDKWKNKMNFEQSKKEFVNLFSQKNDMYNKKMEHVYFKYEIYDNNYETTSAKNIIQKLLNLIFE</sequence>
<evidence type="ECO:0000313" key="1">
    <source>
        <dbReference type="EMBL" id="SBS87886.1"/>
    </source>
</evidence>
<accession>A0A1A8W4M6</accession>
<dbReference type="VEuPathDB" id="PlasmoDB:PocGH01_14012300"/>
<reference evidence="3 4" key="2">
    <citation type="submission" date="2016-05" db="EMBL/GenBank/DDBJ databases">
        <authorList>
            <person name="Naeem Raeece"/>
        </authorList>
    </citation>
    <scope>NUCLEOTIDE SEQUENCE [LARGE SCALE GENOMIC DNA]</scope>
</reference>
<dbReference type="EMBL" id="FLQU01000603">
    <property type="protein sequence ID" value="SBS87886.1"/>
    <property type="molecule type" value="Genomic_DNA"/>
</dbReference>